<accession>A0AC58IYL6</accession>
<proteinExistence type="predicted"/>
<gene>
    <name evidence="2" type="primary">ptprz1a</name>
</gene>
<protein>
    <submittedName>
        <fullName evidence="2">Receptor-type tyrosine-protein phosphatase zeta isoform X4</fullName>
    </submittedName>
</protein>
<dbReference type="Proteomes" id="UP000000437">
    <property type="component" value="Chromosome 25"/>
</dbReference>
<evidence type="ECO:0000313" key="2">
    <source>
        <dbReference type="RefSeq" id="XP_073799320.1"/>
    </source>
</evidence>
<sequence>MEALATRCAFFLAQIALFSNTGLSEAYGYRSQKKLSENVEWSYAGTLNQNNWAKKYPSCNNAKQSPINVEESLAQVKIQFQKLRLEGWLEKTSDSTTVKNDGKTVAIDVGGEFYVSGGGLRSKFKVGRISFHWGLCNASSDGSEHGLNGEKYPLEMQIYCYEADVFSDLDEAFREGGKITALAVLFETSTEDNVNYTAIIDAVNSVSRYGKSGSISPFTMQGLLPSSTEKYFIYNGSLTTPPCSETVEWIVFKNTVAISDVQLEMFCEVMTMQQVGYVMLMDYLQNNYRNQQEQFMGQVFSSYTGVEEVHTPICSSEPENVQASPHNYTSMLVIWERPRAVYDSSIERYSVTYRPAQGDDESALEYLTDGDQDVGAIIQDLVANTSYMVQVVAVCTNGLYGRVSDQLTVDVPLDDPEADNDSESFDYDEEENYHINPFLIRPETERLPYPFQTTTTSPRVTTTERLIHPVVKTTQRTHERRLPVEESQKTHDDIFPVVYTDKPTAKHTDQPTTITTTFVVDVHTTTPDSFRFIAGVSSESDVQSSSFTDSPTSVTPETSETLERFVTSASIDILEVEDVTEPVTITDSFEESSQTVAPLLEIPVDSTSSTFPSEVPLRPTAASLPFPTTAAFSTVLSQTTQPVFNDANNSSHESRVGLASSIERQKKAVVPLAVVSTLTFLGLIFLIGIYIYWRKCFQTAHFYIEDSTSPRVISSSPLLNPTGEHEPLPVKQFVNHVTELHNTSSFSREFEEVQTCTVDLGTTTDCSNHPDNKNKNRYVNILAYDHSRVRLAPLNDKDGKSGGDYINANYVDGFNKNKAYIAAQGPLKSSTPDFWRMVWEQNVGVIVMITNLVEKGRKKCDQYWPLENQEEYGCFLVTVKSTNVLAYYTKRTFTLRNTSIKKGSQRYRSNERTVTQYHYTQWPDMGVPEYVLPVLSFVYKSSKAQTDGMGPMVVHCSAGVGRTGTYIVLDSMLKQIKEKGTVNIMGFLKHIRTQRNYLVQTEEQYIFTHDALVEAILSQETEVSSSHIHQYVNNLLTPGASCKTRLEKQFKLVCQSNAKQNDCSAALSDCNRTKNRNCSLIPVEKSRVCVSSSAGETSDYINASYVMGYRQNKEFIITQNPLPNTVKDLWRMVWDQNSQVIVSLPDRSSTTEDSEPVIFWPTRDQPIIYETFSVSLRGEDHVCLSNEDMLIVQDYILEATKDDFVLEVKHFRSPRWPNPDSPISSVFEMIRIIQKEASSKDGPMVIHDEHGGVTAGTFCALFTLLQQLEAESVVDVYMVAKMINLMRPGVFTDIDQYQFLYKAILSLVSTQEDEQALQSSDNNGTVPGDVSSATESLESLV</sequence>
<evidence type="ECO:0000313" key="1">
    <source>
        <dbReference type="Proteomes" id="UP000000437"/>
    </source>
</evidence>
<organism evidence="1 2">
    <name type="scientific">Danio rerio</name>
    <name type="common">Zebrafish</name>
    <name type="synonym">Brachydanio rerio</name>
    <dbReference type="NCBI Taxonomy" id="7955"/>
    <lineage>
        <taxon>Eukaryota</taxon>
        <taxon>Metazoa</taxon>
        <taxon>Chordata</taxon>
        <taxon>Craniata</taxon>
        <taxon>Vertebrata</taxon>
        <taxon>Euteleostomi</taxon>
        <taxon>Actinopterygii</taxon>
        <taxon>Neopterygii</taxon>
        <taxon>Teleostei</taxon>
        <taxon>Ostariophysi</taxon>
        <taxon>Cypriniformes</taxon>
        <taxon>Danionidae</taxon>
        <taxon>Danioninae</taxon>
        <taxon>Danio</taxon>
    </lineage>
</organism>
<keyword evidence="2" id="KW-0675">Receptor</keyword>
<reference evidence="2" key="1">
    <citation type="submission" date="2025-08" db="UniProtKB">
        <authorList>
            <consortium name="RefSeq"/>
        </authorList>
    </citation>
    <scope>IDENTIFICATION</scope>
    <source>
        <strain evidence="2">Tuebingen</strain>
        <tissue evidence="2">Fibroblasts and whole tissue</tissue>
    </source>
</reference>
<dbReference type="RefSeq" id="XP_073799320.1">
    <property type="nucleotide sequence ID" value="XM_073943219.1"/>
</dbReference>
<keyword evidence="1" id="KW-1185">Reference proteome</keyword>
<name>A0AC58IYL6_DANRE</name>